<dbReference type="PANTHER" id="PTHR33973">
    <property type="entry name" value="OS07G0153300 PROTEIN"/>
    <property type="match status" value="1"/>
</dbReference>
<protein>
    <recommendedName>
        <fullName evidence="3">DUF1365-domain-containing protein</fullName>
    </recommendedName>
</protein>
<evidence type="ECO:0008006" key="3">
    <source>
        <dbReference type="Google" id="ProtNLM"/>
    </source>
</evidence>
<proteinExistence type="predicted"/>
<sequence length="543" mass="61264">MTGHKHTHGFILENRVTHIRGLPVSSSHAFRYSTVSFLVGLNSLESGNLDLVSGWLFGYGGRWGRIIGLRSKPYLDTLSSASIRRKLELELRRHCLLPHNETFQDAWLMTMPSVLGFEGINPLTVYFCYKDGTLWTVVLEIHNTFNEGHIHLLCVGKNEDPIVPKGYDHQWTFPRQFHVSPFNDRRGFYTVSVAAPVHPPCVDFSEGPGSLPAVYIRLYTDPDSGPAPESNKEIPSKRLPVGELKLAAYLRATVALPLTTGNAIRMLAKRPLVLFSVMPRILYQAWILQFNKRLDVFARPEPHALDSQKQSDPSHEAVPGGGVIWQEETYFESFARRRVIEFVTRRVYETRISVSLISSNPNVSTTDISASKNGARSDILTITYLSPRFFTIVFTCPSAEHALLFGRDTEALFDVSSTDLFKTIFSPIAGNYTRPSFLQETLQGFRRTCVLYTININSPAVHILDENHSVTNLITSMLVLWSFAFLGYAEKKIFQLTGSRYVEGQEPWNAWKRAADLYLNKKCDTGSTKTPVLNGSIRRDGRD</sequence>
<evidence type="ECO:0000313" key="2">
    <source>
        <dbReference type="Proteomes" id="UP000629468"/>
    </source>
</evidence>
<reference evidence="1 2" key="1">
    <citation type="journal article" name="Sci. Rep.">
        <title>Telomere-to-telomere assembled and centromere annotated genomes of the two main subspecies of the button mushroom Agaricus bisporus reveal especially polymorphic chromosome ends.</title>
        <authorList>
            <person name="Sonnenberg A.S.M."/>
            <person name="Sedaghat-Telgerd N."/>
            <person name="Lavrijssen B."/>
            <person name="Ohm R.A."/>
            <person name="Hendrickx P.M."/>
            <person name="Scholtmeijer K."/>
            <person name="Baars J.J.P."/>
            <person name="van Peer A."/>
        </authorList>
    </citation>
    <scope>NUCLEOTIDE SEQUENCE [LARGE SCALE GENOMIC DNA]</scope>
    <source>
        <strain evidence="1 2">H119_p4</strain>
    </source>
</reference>
<name>A0A8H7EVQ2_AGABI</name>
<dbReference type="Pfam" id="PF07103">
    <property type="entry name" value="DUF1365"/>
    <property type="match status" value="1"/>
</dbReference>
<comment type="caution">
    <text evidence="1">The sequence shown here is derived from an EMBL/GenBank/DDBJ whole genome shotgun (WGS) entry which is preliminary data.</text>
</comment>
<dbReference type="EMBL" id="JABXXO010000016">
    <property type="protein sequence ID" value="KAF7759730.1"/>
    <property type="molecule type" value="Genomic_DNA"/>
</dbReference>
<organism evidence="1 2">
    <name type="scientific">Agaricus bisporus var. burnettii</name>
    <dbReference type="NCBI Taxonomy" id="192524"/>
    <lineage>
        <taxon>Eukaryota</taxon>
        <taxon>Fungi</taxon>
        <taxon>Dikarya</taxon>
        <taxon>Basidiomycota</taxon>
        <taxon>Agaricomycotina</taxon>
        <taxon>Agaricomycetes</taxon>
        <taxon>Agaricomycetidae</taxon>
        <taxon>Agaricales</taxon>
        <taxon>Agaricineae</taxon>
        <taxon>Agaricaceae</taxon>
        <taxon>Agaricus</taxon>
    </lineage>
</organism>
<accession>A0A8H7EVQ2</accession>
<dbReference type="PANTHER" id="PTHR33973:SF4">
    <property type="entry name" value="OS07G0153300 PROTEIN"/>
    <property type="match status" value="1"/>
</dbReference>
<dbReference type="InterPro" id="IPR010775">
    <property type="entry name" value="DUF1365"/>
</dbReference>
<evidence type="ECO:0000313" key="1">
    <source>
        <dbReference type="EMBL" id="KAF7759730.1"/>
    </source>
</evidence>
<gene>
    <name evidence="1" type="ORF">Agabi119p4_11425</name>
</gene>
<dbReference type="Proteomes" id="UP000629468">
    <property type="component" value="Unassembled WGS sequence"/>
</dbReference>
<dbReference type="AlphaFoldDB" id="A0A8H7EVQ2"/>